<name>A0A068WRB4_ECHGR</name>
<dbReference type="AlphaFoldDB" id="A0A068WRB4"/>
<proteinExistence type="predicted"/>
<reference evidence="1 2" key="1">
    <citation type="journal article" date="2013" name="Nature">
        <title>The genomes of four tapeworm species reveal adaptations to parasitism.</title>
        <authorList>
            <person name="Tsai I.J."/>
            <person name="Zarowiecki M."/>
            <person name="Holroyd N."/>
            <person name="Garciarrubio A."/>
            <person name="Sanchez-Flores A."/>
            <person name="Brooks K.L."/>
            <person name="Tracey A."/>
            <person name="Bobes R.J."/>
            <person name="Fragoso G."/>
            <person name="Sciutto E."/>
            <person name="Aslett M."/>
            <person name="Beasley H."/>
            <person name="Bennett H.M."/>
            <person name="Cai J."/>
            <person name="Camicia F."/>
            <person name="Clark R."/>
            <person name="Cucher M."/>
            <person name="De Silva N."/>
            <person name="Day T.A."/>
            <person name="Deplazes P."/>
            <person name="Estrada K."/>
            <person name="Fernandez C."/>
            <person name="Holland P.W."/>
            <person name="Hou J."/>
            <person name="Hu S."/>
            <person name="Huckvale T."/>
            <person name="Hung S.S."/>
            <person name="Kamenetzky L."/>
            <person name="Keane J.A."/>
            <person name="Kiss F."/>
            <person name="Koziol U."/>
            <person name="Lambert O."/>
            <person name="Liu K."/>
            <person name="Luo X."/>
            <person name="Luo Y."/>
            <person name="Macchiaroli N."/>
            <person name="Nichol S."/>
            <person name="Paps J."/>
            <person name="Parkinson J."/>
            <person name="Pouchkina-Stantcheva N."/>
            <person name="Riddiford N."/>
            <person name="Rosenzvit M."/>
            <person name="Salinas G."/>
            <person name="Wasmuth J.D."/>
            <person name="Zamanian M."/>
            <person name="Zheng Y."/>
            <person name="Cai X."/>
            <person name="Soberon X."/>
            <person name="Olson P.D."/>
            <person name="Laclette J.P."/>
            <person name="Brehm K."/>
            <person name="Berriman M."/>
            <person name="Garciarrubio A."/>
            <person name="Bobes R.J."/>
            <person name="Fragoso G."/>
            <person name="Sanchez-Flores A."/>
            <person name="Estrada K."/>
            <person name="Cevallos M.A."/>
            <person name="Morett E."/>
            <person name="Gonzalez V."/>
            <person name="Portillo T."/>
            <person name="Ochoa-Leyva A."/>
            <person name="Jose M.V."/>
            <person name="Sciutto E."/>
            <person name="Landa A."/>
            <person name="Jimenez L."/>
            <person name="Valdes V."/>
            <person name="Carrero J.C."/>
            <person name="Larralde C."/>
            <person name="Morales-Montor J."/>
            <person name="Limon-Lason J."/>
            <person name="Soberon X."/>
            <person name="Laclette J.P."/>
        </authorList>
    </citation>
    <scope>NUCLEOTIDE SEQUENCE [LARGE SCALE GENOMIC DNA]</scope>
</reference>
<gene>
    <name evidence="1" type="ORF">EgrG_000241600</name>
</gene>
<organism evidence="1">
    <name type="scientific">Echinococcus granulosus</name>
    <name type="common">Hydatid tapeworm</name>
    <dbReference type="NCBI Taxonomy" id="6210"/>
    <lineage>
        <taxon>Eukaryota</taxon>
        <taxon>Metazoa</taxon>
        <taxon>Spiralia</taxon>
        <taxon>Lophotrochozoa</taxon>
        <taxon>Platyhelminthes</taxon>
        <taxon>Cestoda</taxon>
        <taxon>Eucestoda</taxon>
        <taxon>Cyclophyllidea</taxon>
        <taxon>Taeniidae</taxon>
        <taxon>Echinococcus</taxon>
        <taxon>Echinococcus granulosus group</taxon>
    </lineage>
</organism>
<protein>
    <submittedName>
        <fullName evidence="1 3">Expressed protein</fullName>
    </submittedName>
</protein>
<reference evidence="1" key="2">
    <citation type="submission" date="2014-06" db="EMBL/GenBank/DDBJ databases">
        <authorList>
            <person name="Aslett M."/>
        </authorList>
    </citation>
    <scope>NUCLEOTIDE SEQUENCE</scope>
</reference>
<dbReference type="Proteomes" id="UP000492820">
    <property type="component" value="Unassembled WGS sequence"/>
</dbReference>
<evidence type="ECO:0000313" key="1">
    <source>
        <dbReference type="EMBL" id="CDS20206.1"/>
    </source>
</evidence>
<dbReference type="EMBL" id="LK028580">
    <property type="protein sequence ID" value="CDS20206.1"/>
    <property type="molecule type" value="Genomic_DNA"/>
</dbReference>
<dbReference type="WBParaSite" id="EgrG_000241600">
    <property type="protein sequence ID" value="EgrG_000241600"/>
    <property type="gene ID" value="EgrG_000241600"/>
</dbReference>
<reference evidence="3" key="3">
    <citation type="submission" date="2020-10" db="UniProtKB">
        <authorList>
            <consortium name="WormBaseParasite"/>
        </authorList>
    </citation>
    <scope>IDENTIFICATION</scope>
</reference>
<accession>A0A068WRB4</accession>
<evidence type="ECO:0000313" key="3">
    <source>
        <dbReference type="WBParaSite" id="EgrG_000241600"/>
    </source>
</evidence>
<sequence length="94" mass="11177">MAMAAFRMQDHFAEGNMTTTPVGGHKFAAFHLMINLRRTNKVNWCPVYRKVVYYTSYMSDHCDTRLFLTRWKIHTILCVIFVQTERLDTTNFYC</sequence>
<evidence type="ECO:0000313" key="2">
    <source>
        <dbReference type="Proteomes" id="UP000492820"/>
    </source>
</evidence>